<name>A0ACC0EEF9_9BASI</name>
<reference evidence="2" key="1">
    <citation type="journal article" date="2018" name="BMC Genomics">
        <title>Genomic insights into host adaptation between the wheat stripe rust pathogen (Puccinia striiformis f. sp. tritici) and the barley stripe rust pathogen (Puccinia striiformis f. sp. hordei).</title>
        <authorList>
            <person name="Xia C."/>
            <person name="Wang M."/>
            <person name="Yin C."/>
            <person name="Cornejo O.E."/>
            <person name="Hulbert S.H."/>
            <person name="Chen X."/>
        </authorList>
    </citation>
    <scope>NUCLEOTIDE SEQUENCE [LARGE SCALE GENOMIC DNA]</scope>
    <source>
        <strain evidence="2">93-210</strain>
    </source>
</reference>
<dbReference type="EMBL" id="CM045871">
    <property type="protein sequence ID" value="KAI7951750.1"/>
    <property type="molecule type" value="Genomic_DNA"/>
</dbReference>
<organism evidence="1 2">
    <name type="scientific">Puccinia striiformis f. sp. tritici</name>
    <dbReference type="NCBI Taxonomy" id="168172"/>
    <lineage>
        <taxon>Eukaryota</taxon>
        <taxon>Fungi</taxon>
        <taxon>Dikarya</taxon>
        <taxon>Basidiomycota</taxon>
        <taxon>Pucciniomycotina</taxon>
        <taxon>Pucciniomycetes</taxon>
        <taxon>Pucciniales</taxon>
        <taxon>Pucciniaceae</taxon>
        <taxon>Puccinia</taxon>
    </lineage>
</organism>
<evidence type="ECO:0000313" key="2">
    <source>
        <dbReference type="Proteomes" id="UP001060170"/>
    </source>
</evidence>
<reference evidence="2" key="2">
    <citation type="journal article" date="2018" name="Mol. Plant Microbe Interact.">
        <title>Genome sequence resources for the wheat stripe rust pathogen (Puccinia striiformis f. sp. tritici) and the barley stripe rust pathogen (Puccinia striiformis f. sp. hordei).</title>
        <authorList>
            <person name="Xia C."/>
            <person name="Wang M."/>
            <person name="Yin C."/>
            <person name="Cornejo O.E."/>
            <person name="Hulbert S.H."/>
            <person name="Chen X."/>
        </authorList>
    </citation>
    <scope>NUCLEOTIDE SEQUENCE [LARGE SCALE GENOMIC DNA]</scope>
    <source>
        <strain evidence="2">93-210</strain>
    </source>
</reference>
<dbReference type="Proteomes" id="UP001060170">
    <property type="component" value="Chromosome 7"/>
</dbReference>
<protein>
    <submittedName>
        <fullName evidence="1">Uncharacterized protein</fullName>
    </submittedName>
</protein>
<evidence type="ECO:0000313" key="1">
    <source>
        <dbReference type="EMBL" id="KAI7951750.1"/>
    </source>
</evidence>
<keyword evidence="2" id="KW-1185">Reference proteome</keyword>
<proteinExistence type="predicted"/>
<sequence length="80" mass="8823">MAPSATTHLYCSPSQVDAHLNEMIHTISESAAHLLRTSSDAKCAYQERKRLQLGGTALKEEDPTRTSITKTLKSELDEAH</sequence>
<gene>
    <name evidence="1" type="ORF">MJO28_007434</name>
</gene>
<comment type="caution">
    <text evidence="1">The sequence shown here is derived from an EMBL/GenBank/DDBJ whole genome shotgun (WGS) entry which is preliminary data.</text>
</comment>
<reference evidence="1 2" key="3">
    <citation type="journal article" date="2022" name="Microbiol. Spectr.">
        <title>Folding features and dynamics of 3D genome architecture in plant fungal pathogens.</title>
        <authorList>
            <person name="Xia C."/>
        </authorList>
    </citation>
    <scope>NUCLEOTIDE SEQUENCE [LARGE SCALE GENOMIC DNA]</scope>
    <source>
        <strain evidence="1 2">93-210</strain>
    </source>
</reference>
<accession>A0ACC0EEF9</accession>